<dbReference type="InterPro" id="IPR027417">
    <property type="entry name" value="P-loop_NTPase"/>
</dbReference>
<gene>
    <name evidence="1" type="ORF">PLAN_100488</name>
</gene>
<protein>
    <recommendedName>
        <fullName evidence="3">Sulfotransferase</fullName>
    </recommendedName>
</protein>
<dbReference type="Gene3D" id="3.40.50.300">
    <property type="entry name" value="P-loop containing nucleotide triphosphate hydrolases"/>
    <property type="match status" value="1"/>
</dbReference>
<dbReference type="AlphaFoldDB" id="A0A6J7ZFT8"/>
<dbReference type="SUPFAM" id="SSF52540">
    <property type="entry name" value="P-loop containing nucleoside triphosphate hydrolases"/>
    <property type="match status" value="1"/>
</dbReference>
<dbReference type="Proteomes" id="UP000196521">
    <property type="component" value="Unassembled WGS sequence"/>
</dbReference>
<proteinExistence type="predicted"/>
<accession>A0A6J7ZFT8</accession>
<reference evidence="1" key="1">
    <citation type="submission" date="2020-05" db="EMBL/GenBank/DDBJ databases">
        <authorList>
            <consortium name="Genoscope - CEA"/>
            <person name="William W."/>
        </authorList>
    </citation>
    <scope>NUCLEOTIDE SEQUENCE [LARGE SCALE GENOMIC DNA]</scope>
    <source>
        <strain evidence="1">PCC 7821</strain>
    </source>
</reference>
<evidence type="ECO:0000313" key="1">
    <source>
        <dbReference type="EMBL" id="CAC5340438.1"/>
    </source>
</evidence>
<comment type="caution">
    <text evidence="1">The sequence shown here is derived from an EMBL/GenBank/DDBJ whole genome shotgun (WGS) entry which is preliminary data.</text>
</comment>
<keyword evidence="2" id="KW-1185">Reference proteome</keyword>
<dbReference type="EMBL" id="CZCZ02000005">
    <property type="protein sequence ID" value="CAC5340438.1"/>
    <property type="molecule type" value="Genomic_DNA"/>
</dbReference>
<name>A0A6J7ZFT8_PLARU</name>
<dbReference type="RefSeq" id="WP_026797554.1">
    <property type="nucleotide sequence ID" value="NZ_LR812491.1"/>
</dbReference>
<sequence length="260" mass="30104">MVKPIFIIGSGRSGTSVITGALIKGGGINGYLEGHFLPLILFLMKDIERYYFSKRQLLTDERHLLTHLSQNDIEEEILEMFRQRCETLCPSETWLDKSPDSAMIKSIPYLLRIWPESRFILAKRRGIENVQSRLKKFPHVSFEDHCILWKDCIASWLNVRKTLSPTCYIEVDQREIALQSKVMAEKIGNFLGLEPEKIAKMEHIFTHERPQSTGGVEELKAQDIKEVGWTDEQIEIFRKHCGEVSKKFGYSESSSYQYTI</sequence>
<evidence type="ECO:0000313" key="2">
    <source>
        <dbReference type="Proteomes" id="UP000196521"/>
    </source>
</evidence>
<organism evidence="1 2">
    <name type="scientific">Planktothrix rubescens CCAP 1459/22</name>
    <dbReference type="NCBI Taxonomy" id="329571"/>
    <lineage>
        <taxon>Bacteria</taxon>
        <taxon>Bacillati</taxon>
        <taxon>Cyanobacteriota</taxon>
        <taxon>Cyanophyceae</taxon>
        <taxon>Oscillatoriophycideae</taxon>
        <taxon>Oscillatoriales</taxon>
        <taxon>Microcoleaceae</taxon>
        <taxon>Planktothrix</taxon>
    </lineage>
</organism>
<dbReference type="Pfam" id="PF13469">
    <property type="entry name" value="Sulfotransfer_3"/>
    <property type="match status" value="1"/>
</dbReference>
<evidence type="ECO:0008006" key="3">
    <source>
        <dbReference type="Google" id="ProtNLM"/>
    </source>
</evidence>